<dbReference type="InterPro" id="IPR023418">
    <property type="entry name" value="Thyroxine_BS"/>
</dbReference>
<dbReference type="GO" id="GO:0051997">
    <property type="term" value="F:2-oxo-4-hydroxy-4-carboxy-5-ureidoimidazoline decarboxylase activity"/>
    <property type="evidence" value="ECO:0007669"/>
    <property type="project" value="UniProtKB-EC"/>
</dbReference>
<evidence type="ECO:0000259" key="11">
    <source>
        <dbReference type="Pfam" id="PF09349"/>
    </source>
</evidence>
<comment type="caution">
    <text evidence="12">The sequence shown here is derived from an EMBL/GenBank/DDBJ whole genome shotgun (WGS) entry which is preliminary data.</text>
</comment>
<dbReference type="EMBL" id="JBDFQZ010000001">
    <property type="protein sequence ID" value="KAK9757712.1"/>
    <property type="molecule type" value="Genomic_DNA"/>
</dbReference>
<dbReference type="InterPro" id="IPR023416">
    <property type="entry name" value="Transthyretin/HIU_hydrolase_d"/>
</dbReference>
<dbReference type="GO" id="GO:0033971">
    <property type="term" value="F:hydroxyisourate hydrolase activity"/>
    <property type="evidence" value="ECO:0007669"/>
    <property type="project" value="UniProtKB-EC"/>
</dbReference>
<keyword evidence="6" id="KW-0378">Hydrolase</keyword>
<dbReference type="PANTHER" id="PTHR43466:SF1">
    <property type="entry name" value="2-OXO-4-HYDROXY-4-CARBOXY-5-UREIDOIMIDAZOLINE DECARBOXYLASE-RELATED"/>
    <property type="match status" value="1"/>
</dbReference>
<dbReference type="CDD" id="cd05822">
    <property type="entry name" value="TLP_HIUase"/>
    <property type="match status" value="1"/>
</dbReference>
<feature type="binding site" evidence="8">
    <location>
        <position position="218"/>
    </location>
    <ligand>
        <name>substrate</name>
    </ligand>
</feature>
<dbReference type="FunFam" id="2.60.40.180:FF:000003">
    <property type="entry name" value="Uric acid degradation bifunctional protein TTL"/>
    <property type="match status" value="1"/>
</dbReference>
<proteinExistence type="predicted"/>
<evidence type="ECO:0000259" key="10">
    <source>
        <dbReference type="Pfam" id="PF00576"/>
    </source>
</evidence>
<dbReference type="Pfam" id="PF09349">
    <property type="entry name" value="OHCU_decarbox"/>
    <property type="match status" value="1"/>
</dbReference>
<dbReference type="Pfam" id="PF00576">
    <property type="entry name" value="Transthyretin"/>
    <property type="match status" value="1"/>
</dbReference>
<feature type="domain" description="Transthyretin/hydroxyisourate hydrolase" evidence="10">
    <location>
        <begin position="215"/>
        <end position="333"/>
    </location>
</feature>
<keyword evidence="4" id="KW-0659">Purine metabolism</keyword>
<dbReference type="InterPro" id="IPR018020">
    <property type="entry name" value="OHCU_decarboxylase"/>
</dbReference>
<dbReference type="InterPro" id="IPR014306">
    <property type="entry name" value="Hydroxyisourate_hydrolase"/>
</dbReference>
<dbReference type="InterPro" id="IPR036817">
    <property type="entry name" value="Transthyretin/HIU_hydrolase_sf"/>
</dbReference>
<evidence type="ECO:0000313" key="12">
    <source>
        <dbReference type="EMBL" id="KAK9757712.1"/>
    </source>
</evidence>
<evidence type="ECO:0000256" key="7">
    <source>
        <dbReference type="ARBA" id="ARBA00023239"/>
    </source>
</evidence>
<keyword evidence="7" id="KW-0456">Lyase</keyword>
<dbReference type="GO" id="GO:0005777">
    <property type="term" value="C:peroxisome"/>
    <property type="evidence" value="ECO:0007669"/>
    <property type="project" value="TreeGrafter"/>
</dbReference>
<dbReference type="PROSITE" id="PS00769">
    <property type="entry name" value="TRANSTHYRETIN_2"/>
    <property type="match status" value="1"/>
</dbReference>
<comment type="catalytic activity">
    <reaction evidence="1">
        <text>5-hydroxyisourate + H2O = 5-hydroxy-2-oxo-4-ureido-2,5-dihydro-1H-imidazole-5-carboxylate + H(+)</text>
        <dbReference type="Rhea" id="RHEA:23736"/>
        <dbReference type="ChEBI" id="CHEBI:15377"/>
        <dbReference type="ChEBI" id="CHEBI:15378"/>
        <dbReference type="ChEBI" id="CHEBI:18072"/>
        <dbReference type="ChEBI" id="CHEBI:58639"/>
        <dbReference type="EC" id="3.5.2.17"/>
    </reaction>
</comment>
<comment type="catalytic activity">
    <reaction evidence="2">
        <text>5-hydroxy-2-oxo-4-ureido-2,5-dihydro-1H-imidazole-5-carboxylate + H(+) = (S)-allantoin + CO2</text>
        <dbReference type="Rhea" id="RHEA:26301"/>
        <dbReference type="ChEBI" id="CHEBI:15378"/>
        <dbReference type="ChEBI" id="CHEBI:15678"/>
        <dbReference type="ChEBI" id="CHEBI:16526"/>
        <dbReference type="ChEBI" id="CHEBI:58639"/>
        <dbReference type="EC" id="4.1.1.97"/>
    </reaction>
</comment>
<evidence type="ECO:0000256" key="4">
    <source>
        <dbReference type="ARBA" id="ARBA00022631"/>
    </source>
</evidence>
<evidence type="ECO:0000256" key="2">
    <source>
        <dbReference type="ARBA" id="ARBA00001163"/>
    </source>
</evidence>
<name>A0AAW1NGK9_SAPOF</name>
<dbReference type="SUPFAM" id="SSF158694">
    <property type="entry name" value="UraD-Like"/>
    <property type="match status" value="1"/>
</dbReference>
<dbReference type="FunFam" id="1.10.3330.10:FF:000002">
    <property type="entry name" value="Uric acid degradation bifunctional protein TTL"/>
    <property type="match status" value="1"/>
</dbReference>
<evidence type="ECO:0000256" key="9">
    <source>
        <dbReference type="SAM" id="MobiDB-lite"/>
    </source>
</evidence>
<gene>
    <name evidence="12" type="ORF">RND81_01G181500</name>
</gene>
<dbReference type="InterPro" id="IPR023419">
    <property type="entry name" value="Transthyretin_CS"/>
</dbReference>
<feature type="binding site" evidence="8">
    <location>
        <position position="331"/>
    </location>
    <ligand>
        <name>substrate</name>
    </ligand>
</feature>
<evidence type="ECO:0000256" key="3">
    <source>
        <dbReference type="ARBA" id="ARBA00004754"/>
    </source>
</evidence>
<accession>A0AAW1NGK9</accession>
<evidence type="ECO:0000256" key="6">
    <source>
        <dbReference type="ARBA" id="ARBA00022801"/>
    </source>
</evidence>
<dbReference type="Proteomes" id="UP001443914">
    <property type="component" value="Unassembled WGS sequence"/>
</dbReference>
<evidence type="ECO:0000256" key="1">
    <source>
        <dbReference type="ARBA" id="ARBA00001043"/>
    </source>
</evidence>
<dbReference type="Gene3D" id="1.10.3330.10">
    <property type="entry name" value="Oxo-4-hydroxy-4-carboxy-5-ureidoimidazoline decarboxylase"/>
    <property type="match status" value="1"/>
</dbReference>
<feature type="binding site" evidence="8">
    <location>
        <position position="268"/>
    </location>
    <ligand>
        <name>substrate</name>
    </ligand>
</feature>
<evidence type="ECO:0000313" key="13">
    <source>
        <dbReference type="Proteomes" id="UP001443914"/>
    </source>
</evidence>
<dbReference type="NCBIfam" id="TIGR02962">
    <property type="entry name" value="hdxy_isourate"/>
    <property type="match status" value="1"/>
</dbReference>
<keyword evidence="5" id="KW-0210">Decarboxylase</keyword>
<reference evidence="12" key="1">
    <citation type="submission" date="2024-03" db="EMBL/GenBank/DDBJ databases">
        <title>WGS assembly of Saponaria officinalis var. Norfolk2.</title>
        <authorList>
            <person name="Jenkins J."/>
            <person name="Shu S."/>
            <person name="Grimwood J."/>
            <person name="Barry K."/>
            <person name="Goodstein D."/>
            <person name="Schmutz J."/>
            <person name="Leebens-Mack J."/>
            <person name="Osbourn A."/>
        </authorList>
    </citation>
    <scope>NUCLEOTIDE SEQUENCE [LARGE SCALE GENOMIC DNA]</scope>
    <source>
        <strain evidence="12">JIC</strain>
    </source>
</reference>
<sequence>MELSAEKSQVYEKEMLACCGSTSFAKQMAVLCPFTNLNDAVGAATDIWFNKVDVCGWLEAFSAHPQIGKPNSGSHTSDTFSQWSKGEQSTAMATATSTTLQELAEWNSLYKEKFGFVFLICASGRSTSEILDELKRRYSNRPIIEFEIAAKEQMKITELRLAKLFSAQSSTTAAAKPTSAVAKAGEDRLSTIGAHLLSPPDSSQTQPPKRTRPPITTHILDVARGYPAGGVEVLLESWTGHHPSPTFPGSDPSGWTLVGSGKTDKDGRSNPLMSVVDAVSPGVYRISFNTGQYCPSGFFPFVSIVFEIKESQKFEHFHVPLLLSPFGFSTYRGS</sequence>
<dbReference type="SUPFAM" id="SSF49472">
    <property type="entry name" value="Transthyretin (synonym: prealbumin)"/>
    <property type="match status" value="1"/>
</dbReference>
<evidence type="ECO:0008006" key="14">
    <source>
        <dbReference type="Google" id="ProtNLM"/>
    </source>
</evidence>
<dbReference type="InterPro" id="IPR000895">
    <property type="entry name" value="Transthyretin/HIU_hydrolase"/>
</dbReference>
<evidence type="ECO:0000256" key="5">
    <source>
        <dbReference type="ARBA" id="ARBA00022793"/>
    </source>
</evidence>
<dbReference type="PRINTS" id="PR00189">
    <property type="entry name" value="TRNSTHYRETIN"/>
</dbReference>
<dbReference type="Gene3D" id="2.60.40.180">
    <property type="entry name" value="Transthyretin/hydroxyisourate hydrolase domain"/>
    <property type="match status" value="1"/>
</dbReference>
<dbReference type="GO" id="GO:0006144">
    <property type="term" value="P:purine nucleobase metabolic process"/>
    <property type="evidence" value="ECO:0007669"/>
    <property type="project" value="UniProtKB-KW"/>
</dbReference>
<dbReference type="PROSITE" id="PS00768">
    <property type="entry name" value="TRANSTHYRETIN_1"/>
    <property type="match status" value="1"/>
</dbReference>
<dbReference type="GO" id="GO:0019628">
    <property type="term" value="P:urate catabolic process"/>
    <property type="evidence" value="ECO:0007669"/>
    <property type="project" value="TreeGrafter"/>
</dbReference>
<feature type="domain" description="Oxo-4-hydroxy-4-carboxy-5-ureidoimidazoline decarboxylase" evidence="11">
    <location>
        <begin position="13"/>
        <end position="162"/>
    </location>
</feature>
<keyword evidence="13" id="KW-1185">Reference proteome</keyword>
<feature type="region of interest" description="Disordered" evidence="9">
    <location>
        <begin position="193"/>
        <end position="214"/>
    </location>
</feature>
<organism evidence="12 13">
    <name type="scientific">Saponaria officinalis</name>
    <name type="common">Common soapwort</name>
    <name type="synonym">Lychnis saponaria</name>
    <dbReference type="NCBI Taxonomy" id="3572"/>
    <lineage>
        <taxon>Eukaryota</taxon>
        <taxon>Viridiplantae</taxon>
        <taxon>Streptophyta</taxon>
        <taxon>Embryophyta</taxon>
        <taxon>Tracheophyta</taxon>
        <taxon>Spermatophyta</taxon>
        <taxon>Magnoliopsida</taxon>
        <taxon>eudicotyledons</taxon>
        <taxon>Gunneridae</taxon>
        <taxon>Pentapetalae</taxon>
        <taxon>Caryophyllales</taxon>
        <taxon>Caryophyllaceae</taxon>
        <taxon>Caryophylleae</taxon>
        <taxon>Saponaria</taxon>
    </lineage>
</organism>
<dbReference type="InterPro" id="IPR036778">
    <property type="entry name" value="OHCU_decarboxylase_sf"/>
</dbReference>
<evidence type="ECO:0000256" key="8">
    <source>
        <dbReference type="PIRSR" id="PIRSR600895-51"/>
    </source>
</evidence>
<dbReference type="AlphaFoldDB" id="A0AAW1NGK9"/>
<dbReference type="PANTHER" id="PTHR43466">
    <property type="entry name" value="2-OXO-4-HYDROXY-4-CARBOXY-5-UREIDOIMIDAZOLINE DECARBOXYLASE-RELATED"/>
    <property type="match status" value="1"/>
</dbReference>
<comment type="pathway">
    <text evidence="3">Purine metabolism; urate degradation; (S)-allantoin from urate: step 3/3.</text>
</comment>
<protein>
    <recommendedName>
        <fullName evidence="14">Hydroxyisourate hydrolase</fullName>
    </recommendedName>
</protein>